<dbReference type="Pfam" id="PF01700">
    <property type="entry name" value="Orbi_VP3"/>
    <property type="match status" value="1"/>
</dbReference>
<comment type="caution">
    <text evidence="1">The sequence shown here is derived from an EMBL/GenBank/DDBJ whole genome shotgun (WGS) entry which is preliminary data.</text>
</comment>
<dbReference type="Proteomes" id="UP000291343">
    <property type="component" value="Unassembled WGS sequence"/>
</dbReference>
<keyword evidence="2" id="KW-1185">Reference proteome</keyword>
<dbReference type="OrthoDB" id="10657508at2759"/>
<protein>
    <submittedName>
        <fullName evidence="1">Uncharacterized protein</fullName>
    </submittedName>
</protein>
<organism evidence="1 2">
    <name type="scientific">Laodelphax striatellus</name>
    <name type="common">Small brown planthopper</name>
    <name type="synonym">Delphax striatella</name>
    <dbReference type="NCBI Taxonomy" id="195883"/>
    <lineage>
        <taxon>Eukaryota</taxon>
        <taxon>Metazoa</taxon>
        <taxon>Ecdysozoa</taxon>
        <taxon>Arthropoda</taxon>
        <taxon>Hexapoda</taxon>
        <taxon>Insecta</taxon>
        <taxon>Pterygota</taxon>
        <taxon>Neoptera</taxon>
        <taxon>Paraneoptera</taxon>
        <taxon>Hemiptera</taxon>
        <taxon>Auchenorrhyncha</taxon>
        <taxon>Fulgoroidea</taxon>
        <taxon>Delphacidae</taxon>
        <taxon>Criomorphinae</taxon>
        <taxon>Laodelphax</taxon>
    </lineage>
</organism>
<reference evidence="1 2" key="1">
    <citation type="journal article" date="2017" name="Gigascience">
        <title>Genome sequence of the small brown planthopper, Laodelphax striatellus.</title>
        <authorList>
            <person name="Zhu J."/>
            <person name="Jiang F."/>
            <person name="Wang X."/>
            <person name="Yang P."/>
            <person name="Bao Y."/>
            <person name="Zhao W."/>
            <person name="Wang W."/>
            <person name="Lu H."/>
            <person name="Wang Q."/>
            <person name="Cui N."/>
            <person name="Li J."/>
            <person name="Chen X."/>
            <person name="Luo L."/>
            <person name="Yu J."/>
            <person name="Kang L."/>
            <person name="Cui F."/>
        </authorList>
    </citation>
    <scope>NUCLEOTIDE SEQUENCE [LARGE SCALE GENOMIC DNA]</scope>
    <source>
        <strain evidence="1">Lst14</strain>
    </source>
</reference>
<dbReference type="InterPro" id="IPR002614">
    <property type="entry name" value="Inner_layer_core_VP3_Orbivir"/>
</dbReference>
<dbReference type="GO" id="GO:0005198">
    <property type="term" value="F:structural molecule activity"/>
    <property type="evidence" value="ECO:0007669"/>
    <property type="project" value="InterPro"/>
</dbReference>
<evidence type="ECO:0000313" key="1">
    <source>
        <dbReference type="EMBL" id="RZF42966.1"/>
    </source>
</evidence>
<dbReference type="InterPro" id="IPR016029">
    <property type="entry name" value="Inner_layer_core_VP3_Reovir"/>
</dbReference>
<name>A0A482XB47_LAOST</name>
<evidence type="ECO:0000313" key="2">
    <source>
        <dbReference type="Proteomes" id="UP000291343"/>
    </source>
</evidence>
<gene>
    <name evidence="1" type="ORF">LSTR_LSTR004268</name>
</gene>
<dbReference type="EMBL" id="QKKF02013687">
    <property type="protein sequence ID" value="RZF42966.1"/>
    <property type="molecule type" value="Genomic_DNA"/>
</dbReference>
<proteinExistence type="predicted"/>
<sequence>MNISRQNAERLDTVIGLYLCHQGFMIDNIHTLDLSPGSPSNRTVEAMKELLTGEDGRGWANDGCIARTSLQADGLYEMITSLPSYAGVRPNIPMGTSKTLDVADKPPILRKIQRAIGCLNRDKLMYPREVQCFSTYFNQLSSNYVCSISNLNEHIRRTGETGFRLPDAVLNVLDGGPGIYTSDTLERESPIICDVKLTTLALLFRQMPESYVPSSLIPKQPLIESVISAELQRLYSIFKVISSKAKLDRENYTNSEIWDIVLRSTLSNHYAANIISLLLSNNYSAFHTNDIDRLVTFDDFEASYFSTAADLVLANPEWFGMTQMVVEKLQTSDTVTEEEYLARTPKGILTTNDLPPSSRCDIVAMQMEDFFLHLEKRDLLMTLRMSDGKLRLPIWYEYSIEKCFSWPAEEAPFTVSVSANEASVDDETVSWGSFKHVYVVPDKPESFYPDKIIQNSPVRQFWFCGAFAGVCPLDCAYINSRMINRVKSLRKLIVFECILNSLCDNLSGSTRWNLTRRRLMTTLMPSRILYMMTTKIY</sequence>
<dbReference type="SUPFAM" id="SSF56831">
    <property type="entry name" value="Reovirus inner layer core protein p3"/>
    <property type="match status" value="1"/>
</dbReference>
<dbReference type="InParanoid" id="A0A482XB47"/>
<dbReference type="AlphaFoldDB" id="A0A482XB47"/>
<accession>A0A482XB47</accession>